<accession>A0A7W7VXT4</accession>
<keyword evidence="3" id="KW-0560">Oxidoreductase</keyword>
<dbReference type="InterPro" id="IPR020904">
    <property type="entry name" value="Sc_DH/Rdtase_CS"/>
</dbReference>
<dbReference type="AlphaFoldDB" id="A0A7W7VXT4"/>
<evidence type="ECO:0000313" key="5">
    <source>
        <dbReference type="EMBL" id="MBB4926308.1"/>
    </source>
</evidence>
<proteinExistence type="inferred from homology"/>
<name>A0A7W7VXT4_KITKI</name>
<dbReference type="InterPro" id="IPR052178">
    <property type="entry name" value="Sec_Metab_Biosynth_SDR"/>
</dbReference>
<keyword evidence="2" id="KW-0521">NADP</keyword>
<dbReference type="SMART" id="SM00822">
    <property type="entry name" value="PKS_KR"/>
    <property type="match status" value="1"/>
</dbReference>
<dbReference type="RefSeq" id="WP_184939384.1">
    <property type="nucleotide sequence ID" value="NZ_JACHJV010000001.1"/>
</dbReference>
<dbReference type="InterPro" id="IPR002347">
    <property type="entry name" value="SDR_fam"/>
</dbReference>
<dbReference type="Proteomes" id="UP000540506">
    <property type="component" value="Unassembled WGS sequence"/>
</dbReference>
<comment type="caution">
    <text evidence="5">The sequence shown here is derived from an EMBL/GenBank/DDBJ whole genome shotgun (WGS) entry which is preliminary data.</text>
</comment>
<dbReference type="CDD" id="cd05233">
    <property type="entry name" value="SDR_c"/>
    <property type="match status" value="1"/>
</dbReference>
<comment type="similarity">
    <text evidence="1">Belongs to the short-chain dehydrogenases/reductases (SDR) family.</text>
</comment>
<protein>
    <submittedName>
        <fullName evidence="5">NAD(P)-dependent dehydrogenase (Short-subunit alcohol dehydrogenase family)</fullName>
    </submittedName>
</protein>
<evidence type="ECO:0000313" key="6">
    <source>
        <dbReference type="Proteomes" id="UP000540506"/>
    </source>
</evidence>
<dbReference type="NCBIfam" id="NF005559">
    <property type="entry name" value="PRK07231.1"/>
    <property type="match status" value="1"/>
</dbReference>
<keyword evidence="6" id="KW-1185">Reference proteome</keyword>
<feature type="domain" description="Ketoreductase" evidence="4">
    <location>
        <begin position="7"/>
        <end position="190"/>
    </location>
</feature>
<evidence type="ECO:0000256" key="2">
    <source>
        <dbReference type="ARBA" id="ARBA00022857"/>
    </source>
</evidence>
<dbReference type="FunFam" id="3.40.50.720:FF:000084">
    <property type="entry name" value="Short-chain dehydrogenase reductase"/>
    <property type="match status" value="1"/>
</dbReference>
<reference evidence="5 6" key="1">
    <citation type="submission" date="2020-08" db="EMBL/GenBank/DDBJ databases">
        <title>Sequencing the genomes of 1000 actinobacteria strains.</title>
        <authorList>
            <person name="Klenk H.-P."/>
        </authorList>
    </citation>
    <scope>NUCLEOTIDE SEQUENCE [LARGE SCALE GENOMIC DNA]</scope>
    <source>
        <strain evidence="5 6">DSM 41654</strain>
    </source>
</reference>
<dbReference type="PRINTS" id="PR00080">
    <property type="entry name" value="SDRFAMILY"/>
</dbReference>
<organism evidence="5 6">
    <name type="scientific">Kitasatospora kifunensis</name>
    <name type="common">Streptomyces kifunensis</name>
    <dbReference type="NCBI Taxonomy" id="58351"/>
    <lineage>
        <taxon>Bacteria</taxon>
        <taxon>Bacillati</taxon>
        <taxon>Actinomycetota</taxon>
        <taxon>Actinomycetes</taxon>
        <taxon>Kitasatosporales</taxon>
        <taxon>Streptomycetaceae</taxon>
        <taxon>Kitasatospora</taxon>
    </lineage>
</organism>
<gene>
    <name evidence="5" type="ORF">FHR34_005301</name>
</gene>
<dbReference type="EMBL" id="JACHJV010000001">
    <property type="protein sequence ID" value="MBB4926308.1"/>
    <property type="molecule type" value="Genomic_DNA"/>
</dbReference>
<sequence>MGQLDDKTALVTGASTGIGLAIARRFAAEGATVYLTGRRKAELDAAVEQVNSHATGTGSGGSAIGVQSDVSRLDDLDRLFAEITERSGRLDIVVANAGVGDFGPLGEITEEEYDRTTSINFKGTVFTVQKALPLLSAGASVILLSSSSALRSVPGLGVYAATKAAIRSLARTWAAELIDRGIRVNALTPGPVATPGADELLAALPHGDQPAVTTPLGRVGRPEEVAATALYLAGDQSSFTTGAELLVDGGATQL</sequence>
<dbReference type="PROSITE" id="PS00061">
    <property type="entry name" value="ADH_SHORT"/>
    <property type="match status" value="1"/>
</dbReference>
<dbReference type="PRINTS" id="PR00081">
    <property type="entry name" value="GDHRDH"/>
</dbReference>
<dbReference type="SUPFAM" id="SSF51735">
    <property type="entry name" value="NAD(P)-binding Rossmann-fold domains"/>
    <property type="match status" value="1"/>
</dbReference>
<evidence type="ECO:0000256" key="3">
    <source>
        <dbReference type="ARBA" id="ARBA00023002"/>
    </source>
</evidence>
<dbReference type="Gene3D" id="3.40.50.720">
    <property type="entry name" value="NAD(P)-binding Rossmann-like Domain"/>
    <property type="match status" value="1"/>
</dbReference>
<dbReference type="Pfam" id="PF13561">
    <property type="entry name" value="adh_short_C2"/>
    <property type="match status" value="1"/>
</dbReference>
<dbReference type="GO" id="GO:0016491">
    <property type="term" value="F:oxidoreductase activity"/>
    <property type="evidence" value="ECO:0007669"/>
    <property type="project" value="UniProtKB-KW"/>
</dbReference>
<dbReference type="PANTHER" id="PTHR43618">
    <property type="entry name" value="7-ALPHA-HYDROXYSTEROID DEHYDROGENASE"/>
    <property type="match status" value="1"/>
</dbReference>
<dbReference type="InterPro" id="IPR036291">
    <property type="entry name" value="NAD(P)-bd_dom_sf"/>
</dbReference>
<evidence type="ECO:0000256" key="1">
    <source>
        <dbReference type="ARBA" id="ARBA00006484"/>
    </source>
</evidence>
<dbReference type="PANTHER" id="PTHR43618:SF8">
    <property type="entry name" value="7ALPHA-HYDROXYSTEROID DEHYDROGENASE"/>
    <property type="match status" value="1"/>
</dbReference>
<evidence type="ECO:0000259" key="4">
    <source>
        <dbReference type="SMART" id="SM00822"/>
    </source>
</evidence>
<dbReference type="InterPro" id="IPR057326">
    <property type="entry name" value="KR_dom"/>
</dbReference>